<dbReference type="PIRSF" id="PIRSF015921">
    <property type="entry name" value="FA_sphinglp_des"/>
    <property type="match status" value="1"/>
</dbReference>
<feature type="domain" description="Fatty acid desaturase" evidence="2">
    <location>
        <begin position="69"/>
        <end position="342"/>
    </location>
</feature>
<dbReference type="InterPro" id="IPR005804">
    <property type="entry name" value="FA_desaturase_dom"/>
</dbReference>
<keyword evidence="1" id="KW-0472">Membrane</keyword>
<dbReference type="PANTHER" id="PTHR19353:SF19">
    <property type="entry name" value="DELTA(5) FATTY ACID DESATURASE C-RELATED"/>
    <property type="match status" value="1"/>
</dbReference>
<dbReference type="EMBL" id="JBHULC010000021">
    <property type="protein sequence ID" value="MFD2522529.1"/>
    <property type="molecule type" value="Genomic_DNA"/>
</dbReference>
<feature type="transmembrane region" description="Helical" evidence="1">
    <location>
        <begin position="208"/>
        <end position="228"/>
    </location>
</feature>
<feature type="transmembrane region" description="Helical" evidence="1">
    <location>
        <begin position="234"/>
        <end position="256"/>
    </location>
</feature>
<gene>
    <name evidence="3" type="ORF">ACFSR2_16645</name>
</gene>
<feature type="transmembrane region" description="Helical" evidence="1">
    <location>
        <begin position="167"/>
        <end position="185"/>
    </location>
</feature>
<feature type="transmembrane region" description="Helical" evidence="1">
    <location>
        <begin position="73"/>
        <end position="92"/>
    </location>
</feature>
<dbReference type="RefSeq" id="WP_340237481.1">
    <property type="nucleotide sequence ID" value="NZ_JBBEWC010000008.1"/>
</dbReference>
<keyword evidence="1" id="KW-0812">Transmembrane</keyword>
<evidence type="ECO:0000313" key="4">
    <source>
        <dbReference type="Proteomes" id="UP001597510"/>
    </source>
</evidence>
<organism evidence="3 4">
    <name type="scientific">Emticicia soli</name>
    <dbReference type="NCBI Taxonomy" id="2027878"/>
    <lineage>
        <taxon>Bacteria</taxon>
        <taxon>Pseudomonadati</taxon>
        <taxon>Bacteroidota</taxon>
        <taxon>Cytophagia</taxon>
        <taxon>Cytophagales</taxon>
        <taxon>Leadbetterellaceae</taxon>
        <taxon>Emticicia</taxon>
    </lineage>
</organism>
<feature type="transmembrane region" description="Helical" evidence="1">
    <location>
        <begin position="48"/>
        <end position="67"/>
    </location>
</feature>
<reference evidence="4" key="1">
    <citation type="journal article" date="2019" name="Int. J. Syst. Evol. Microbiol.">
        <title>The Global Catalogue of Microorganisms (GCM) 10K type strain sequencing project: providing services to taxonomists for standard genome sequencing and annotation.</title>
        <authorList>
            <consortium name="The Broad Institute Genomics Platform"/>
            <consortium name="The Broad Institute Genome Sequencing Center for Infectious Disease"/>
            <person name="Wu L."/>
            <person name="Ma J."/>
        </authorList>
    </citation>
    <scope>NUCLEOTIDE SEQUENCE [LARGE SCALE GENOMIC DNA]</scope>
    <source>
        <strain evidence="4">KCTC 52344</strain>
    </source>
</reference>
<keyword evidence="4" id="KW-1185">Reference proteome</keyword>
<name>A0ABW5JBE2_9BACT</name>
<sequence>MKASKYARVKFLNKDKSLFFSALRENVDAYFYENQIAKTGGNKILTKAICLLTIYIGSYAMILSGFYSKWQMLALAALMGVGVAGVGMSVMHDAIHGSFSERKWINKLFGASLYLLGGNVYNWEIQHNRLHHTYTNIHDVDEDITGKFLLRLSCCDKHKAIHRFQHIYAFFLYSLMTISFLWKDFKEISLYNQMSKTGLVKSFPRREIVYLIIGKLAYILIIAVLPIYLLDLTFGQWFIGFMAMHCVAGLILSTIFQLAHIVEGASQPAPDEKGNLENSWAIHQLHTTANFSSRNYALSWYIGGLDYQIEHHLFPHISHVHYRAISPIVRSTAQEFDIPYNDKASFAKGLNSHIKMLKHLGSN</sequence>
<dbReference type="Pfam" id="PF00487">
    <property type="entry name" value="FA_desaturase"/>
    <property type="match status" value="1"/>
</dbReference>
<protein>
    <submittedName>
        <fullName evidence="3">Fatty acid desaturase family protein</fullName>
    </submittedName>
</protein>
<evidence type="ECO:0000256" key="1">
    <source>
        <dbReference type="SAM" id="Phobius"/>
    </source>
</evidence>
<comment type="caution">
    <text evidence="3">The sequence shown here is derived from an EMBL/GenBank/DDBJ whole genome shotgun (WGS) entry which is preliminary data.</text>
</comment>
<dbReference type="InterPro" id="IPR012171">
    <property type="entry name" value="Fatty_acid_desaturase"/>
</dbReference>
<evidence type="ECO:0000259" key="2">
    <source>
        <dbReference type="Pfam" id="PF00487"/>
    </source>
</evidence>
<keyword evidence="1" id="KW-1133">Transmembrane helix</keyword>
<accession>A0ABW5JBE2</accession>
<dbReference type="CDD" id="cd03506">
    <property type="entry name" value="Delta6-FADS-like"/>
    <property type="match status" value="1"/>
</dbReference>
<evidence type="ECO:0000313" key="3">
    <source>
        <dbReference type="EMBL" id="MFD2522529.1"/>
    </source>
</evidence>
<dbReference type="PANTHER" id="PTHR19353">
    <property type="entry name" value="FATTY ACID DESATURASE 2"/>
    <property type="match status" value="1"/>
</dbReference>
<proteinExistence type="predicted"/>
<dbReference type="Proteomes" id="UP001597510">
    <property type="component" value="Unassembled WGS sequence"/>
</dbReference>